<reference evidence="1 2" key="1">
    <citation type="submission" date="2022-10" db="EMBL/GenBank/DDBJ databases">
        <title>High-quality genome sequences of two octocoral-associated bacteria, Endozoicomonas euniceicola EF212 and Endozoicomonas gorgoniicola PS125.</title>
        <authorList>
            <person name="Chiou Y.-J."/>
            <person name="Chen Y.-H."/>
        </authorList>
    </citation>
    <scope>NUCLEOTIDE SEQUENCE [LARGE SCALE GENOMIC DNA]</scope>
    <source>
        <strain evidence="1 2">PS125</strain>
    </source>
</reference>
<name>A0ABT3N0K7_9GAMM</name>
<organism evidence="1 2">
    <name type="scientific">Endozoicomonas gorgoniicola</name>
    <dbReference type="NCBI Taxonomy" id="1234144"/>
    <lineage>
        <taxon>Bacteria</taxon>
        <taxon>Pseudomonadati</taxon>
        <taxon>Pseudomonadota</taxon>
        <taxon>Gammaproteobacteria</taxon>
        <taxon>Oceanospirillales</taxon>
        <taxon>Endozoicomonadaceae</taxon>
        <taxon>Endozoicomonas</taxon>
    </lineage>
</organism>
<keyword evidence="2" id="KW-1185">Reference proteome</keyword>
<proteinExistence type="predicted"/>
<dbReference type="EMBL" id="JAPFCC010000001">
    <property type="protein sequence ID" value="MCW7555168.1"/>
    <property type="molecule type" value="Genomic_DNA"/>
</dbReference>
<evidence type="ECO:0008006" key="3">
    <source>
        <dbReference type="Google" id="ProtNLM"/>
    </source>
</evidence>
<gene>
    <name evidence="1" type="ORF">NX722_21575</name>
</gene>
<evidence type="ECO:0000313" key="2">
    <source>
        <dbReference type="Proteomes" id="UP001209854"/>
    </source>
</evidence>
<accession>A0ABT3N0K7</accession>
<comment type="caution">
    <text evidence="1">The sequence shown here is derived from an EMBL/GenBank/DDBJ whole genome shotgun (WGS) entry which is preliminary data.</text>
</comment>
<sequence length="121" mass="13840">MIKDGGKKVEFMDSLIKAGADPLAKNKYGIEAINLKKRPSYFERIFKAISFFCENKAYEHIAEDNVGYSCSEFIQKRNDLEETLKSCKQGEPYFKEPVSMKMQIACIGVLPSEKFLSMLDH</sequence>
<protein>
    <recommendedName>
        <fullName evidence="3">Ankyrin repeat domain-containing protein</fullName>
    </recommendedName>
</protein>
<dbReference type="Proteomes" id="UP001209854">
    <property type="component" value="Unassembled WGS sequence"/>
</dbReference>
<dbReference type="RefSeq" id="WP_262564946.1">
    <property type="nucleotide sequence ID" value="NZ_JAPFCC010000001.1"/>
</dbReference>
<evidence type="ECO:0000313" key="1">
    <source>
        <dbReference type="EMBL" id="MCW7555168.1"/>
    </source>
</evidence>